<feature type="domain" description="Secretion system C-terminal sorting" evidence="2">
    <location>
        <begin position="392"/>
        <end position="456"/>
    </location>
</feature>
<dbReference type="Pfam" id="PF05345">
    <property type="entry name" value="He_PIG"/>
    <property type="match status" value="1"/>
</dbReference>
<gene>
    <name evidence="3" type="ORF">FVR03_03270</name>
</gene>
<dbReference type="NCBIfam" id="TIGR04183">
    <property type="entry name" value="Por_Secre_tail"/>
    <property type="match status" value="1"/>
</dbReference>
<dbReference type="Proteomes" id="UP000321926">
    <property type="component" value="Unassembled WGS sequence"/>
</dbReference>
<feature type="chain" id="PRO_5022900430" evidence="1">
    <location>
        <begin position="26"/>
        <end position="465"/>
    </location>
</feature>
<evidence type="ECO:0000259" key="2">
    <source>
        <dbReference type="Pfam" id="PF18962"/>
    </source>
</evidence>
<protein>
    <submittedName>
        <fullName evidence="3">T9SS type A sorting domain-containing protein</fullName>
    </submittedName>
</protein>
<dbReference type="Pfam" id="PF18962">
    <property type="entry name" value="Por_Secre_tail"/>
    <property type="match status" value="1"/>
</dbReference>
<comment type="caution">
    <text evidence="3">The sequence shown here is derived from an EMBL/GenBank/DDBJ whole genome shotgun (WGS) entry which is preliminary data.</text>
</comment>
<accession>A0A5C8KD82</accession>
<organism evidence="3 4">
    <name type="scientific">Pontibacter qinzhouensis</name>
    <dbReference type="NCBI Taxonomy" id="2603253"/>
    <lineage>
        <taxon>Bacteria</taxon>
        <taxon>Pseudomonadati</taxon>
        <taxon>Bacteroidota</taxon>
        <taxon>Cytophagia</taxon>
        <taxon>Cytophagales</taxon>
        <taxon>Hymenobacteraceae</taxon>
        <taxon>Pontibacter</taxon>
    </lineage>
</organism>
<evidence type="ECO:0000313" key="4">
    <source>
        <dbReference type="Proteomes" id="UP000321926"/>
    </source>
</evidence>
<dbReference type="InterPro" id="IPR026444">
    <property type="entry name" value="Secre_tail"/>
</dbReference>
<dbReference type="AlphaFoldDB" id="A0A5C8KD82"/>
<dbReference type="EMBL" id="VRTY01000008">
    <property type="protein sequence ID" value="TXK51564.1"/>
    <property type="molecule type" value="Genomic_DNA"/>
</dbReference>
<sequence length="465" mass="51712">MKQLLSLRLLLLLCFCGLWFAPAQATHLRGGYITYTTDSQNPRQYLFRMVIFRDVSGVQIGDKVSIFDGLQQVEVSKQEDTDLGDNISRTSYTWSTSYPADGTYTVTWTGINRNSSIINVAQPSDQHSLLLRTTVTVSALNPDRHGISFLNPSSSEAYVGTPFKYNLQAYDADGDSLVYTLTSPYRMGTTGTGQAVPGYTLPSGISVNQFGEINWPNPSTRGEYAFAVEVKAYRNRRLVSTSINDLQVLVRNAAEAPDFTLTNQNRLITATGLYILAKPESPLKLSFFVRNPTQQTLQVLNPVTELQEPHLVNQSSLQVIERDSADGIVKEIIFTPDNSLRRGWPYALSIRGELSSSGNTTTAYKREFVYLLIADQLSTSLPDLLPELAHLLYPNPAGRHFMIEAPAAAGAVFRLYALDGRLVQEQLLQPGKNKVLRKSDLSTGLYTYSISSEGYRSRTGKLFFR</sequence>
<name>A0A5C8KD82_9BACT</name>
<keyword evidence="1" id="KW-0732">Signal</keyword>
<evidence type="ECO:0000313" key="3">
    <source>
        <dbReference type="EMBL" id="TXK51564.1"/>
    </source>
</evidence>
<feature type="signal peptide" evidence="1">
    <location>
        <begin position="1"/>
        <end position="25"/>
    </location>
</feature>
<dbReference type="RefSeq" id="WP_147920339.1">
    <property type="nucleotide sequence ID" value="NZ_VRTY01000008.1"/>
</dbReference>
<keyword evidence="4" id="KW-1185">Reference proteome</keyword>
<evidence type="ECO:0000256" key="1">
    <source>
        <dbReference type="SAM" id="SignalP"/>
    </source>
</evidence>
<reference evidence="3 4" key="1">
    <citation type="submission" date="2019-08" db="EMBL/GenBank/DDBJ databases">
        <authorList>
            <person name="Shi S."/>
        </authorList>
    </citation>
    <scope>NUCLEOTIDE SEQUENCE [LARGE SCALE GENOMIC DNA]</scope>
    <source>
        <strain evidence="3 4">GY10130</strain>
    </source>
</reference>
<proteinExistence type="predicted"/>
<dbReference type="OrthoDB" id="1123245at2"/>